<feature type="transmembrane region" description="Helical" evidence="1">
    <location>
        <begin position="82"/>
        <end position="104"/>
    </location>
</feature>
<dbReference type="Proteomes" id="UP000053370">
    <property type="component" value="Unassembled WGS sequence"/>
</dbReference>
<proteinExistence type="predicted"/>
<keyword evidence="1" id="KW-1133">Transmembrane helix</keyword>
<feature type="transmembrane region" description="Helical" evidence="1">
    <location>
        <begin position="254"/>
        <end position="277"/>
    </location>
</feature>
<gene>
    <name evidence="2" type="ORF">ATC1_136</name>
</gene>
<dbReference type="AlphaFoldDB" id="A0A0S7BNX3"/>
<organism evidence="2">
    <name type="scientific">Flexilinea flocculi</name>
    <dbReference type="NCBI Taxonomy" id="1678840"/>
    <lineage>
        <taxon>Bacteria</taxon>
        <taxon>Bacillati</taxon>
        <taxon>Chloroflexota</taxon>
        <taxon>Anaerolineae</taxon>
        <taxon>Anaerolineales</taxon>
        <taxon>Anaerolineaceae</taxon>
        <taxon>Flexilinea</taxon>
    </lineage>
</organism>
<keyword evidence="3" id="KW-1185">Reference proteome</keyword>
<dbReference type="RefSeq" id="WP_062279014.1">
    <property type="nucleotide sequence ID" value="NZ_DF968181.1"/>
</dbReference>
<evidence type="ECO:0000313" key="2">
    <source>
        <dbReference type="EMBL" id="GAP40043.1"/>
    </source>
</evidence>
<evidence type="ECO:0000256" key="1">
    <source>
        <dbReference type="SAM" id="Phobius"/>
    </source>
</evidence>
<feature type="transmembrane region" description="Helical" evidence="1">
    <location>
        <begin position="180"/>
        <end position="197"/>
    </location>
</feature>
<keyword evidence="1" id="KW-0472">Membrane</keyword>
<name>A0A0S7BNX3_9CHLR</name>
<reference evidence="2" key="1">
    <citation type="journal article" date="2015" name="Genome Announc.">
        <title>Draft Genome Sequence of Anaerolineae Strain TC1, a Novel Isolate from a Methanogenic Wastewater Treatment System.</title>
        <authorList>
            <person name="Matsuura N."/>
            <person name="Tourlousse D.M."/>
            <person name="Sun L."/>
            <person name="Toyonaga M."/>
            <person name="Kuroda K."/>
            <person name="Ohashi A."/>
            <person name="Cruz R."/>
            <person name="Yamaguchi T."/>
            <person name="Sekiguchi Y."/>
        </authorList>
    </citation>
    <scope>NUCLEOTIDE SEQUENCE [LARGE SCALE GENOMIC DNA]</scope>
    <source>
        <strain evidence="2">TC1</strain>
    </source>
</reference>
<keyword evidence="1" id="KW-0812">Transmembrane</keyword>
<sequence length="332" mass="38244">MIILDRYIEEVGKHLPRKNRSDIQKEIRSTIEDMLEDRAAQNGRPLDDSLVQEVLKEYGAPSKVAASYLPVRYLIGPRMYPFFTLVLRIVFSVLFVIALVRLGIALSKDTLSWTTFLKIIGQNTMNFLTGILSAFGNIVLIFAILERTMPASQYEMEEEKWDPKELNSVSDPDKVNRVELIFEVLFTVLGLILFNFYPDFPKFEWVSGDKWIICPGFSEAFFQYLPWINILFLLQIVIDLVLIREGIWKTVTRILYCIIESGFIALACVMLVGPSLIDLDMQHFQSIFGEASETIIAFFDRLPHFVLIILIIVQSIDVMKMIWKALNRSKTV</sequence>
<feature type="transmembrane region" description="Helical" evidence="1">
    <location>
        <begin position="302"/>
        <end position="323"/>
    </location>
</feature>
<evidence type="ECO:0000313" key="3">
    <source>
        <dbReference type="Proteomes" id="UP000053370"/>
    </source>
</evidence>
<dbReference type="EMBL" id="DF968181">
    <property type="protein sequence ID" value="GAP40043.1"/>
    <property type="molecule type" value="Genomic_DNA"/>
</dbReference>
<dbReference type="OrthoDB" id="164309at2"/>
<feature type="transmembrane region" description="Helical" evidence="1">
    <location>
        <begin position="224"/>
        <end position="242"/>
    </location>
</feature>
<feature type="transmembrane region" description="Helical" evidence="1">
    <location>
        <begin position="124"/>
        <end position="145"/>
    </location>
</feature>
<protein>
    <submittedName>
        <fullName evidence="2">Uncharacterized protein</fullName>
    </submittedName>
</protein>
<accession>A0A0S7BNX3</accession>
<dbReference type="STRING" id="1678840.ATC1_136"/>
<dbReference type="Pfam" id="PF22564">
    <property type="entry name" value="HAAS"/>
    <property type="match status" value="1"/>
</dbReference>